<evidence type="ECO:0000256" key="1">
    <source>
        <dbReference type="ARBA" id="ARBA00001971"/>
    </source>
</evidence>
<evidence type="ECO:0000256" key="6">
    <source>
        <dbReference type="ARBA" id="ARBA00022692"/>
    </source>
</evidence>
<evidence type="ECO:0000256" key="8">
    <source>
        <dbReference type="ARBA" id="ARBA00022989"/>
    </source>
</evidence>
<accession>A0A8I3A5T3</accession>
<comment type="pathway">
    <text evidence="3">Secondary metabolite biosynthesis.</text>
</comment>
<dbReference type="PANTHER" id="PTHR46300:SF2">
    <property type="entry name" value="CYTOCHROME P450 MONOOXYGENASE ALNH-RELATED"/>
    <property type="match status" value="1"/>
</dbReference>
<keyword evidence="12" id="KW-0472">Membrane</keyword>
<evidence type="ECO:0000256" key="3">
    <source>
        <dbReference type="ARBA" id="ARBA00005179"/>
    </source>
</evidence>
<keyword evidence="5 13" id="KW-0349">Heme</keyword>
<evidence type="ECO:0000256" key="13">
    <source>
        <dbReference type="PIRSR" id="PIRSR602401-1"/>
    </source>
</evidence>
<dbReference type="GO" id="GO:0016705">
    <property type="term" value="F:oxidoreductase activity, acting on paired donors, with incorporation or reduction of molecular oxygen"/>
    <property type="evidence" value="ECO:0007669"/>
    <property type="project" value="InterPro"/>
</dbReference>
<evidence type="ECO:0000256" key="4">
    <source>
        <dbReference type="ARBA" id="ARBA00010617"/>
    </source>
</evidence>
<dbReference type="InterPro" id="IPR036396">
    <property type="entry name" value="Cyt_P450_sf"/>
</dbReference>
<evidence type="ECO:0000256" key="14">
    <source>
        <dbReference type="RuleBase" id="RU000461"/>
    </source>
</evidence>
<dbReference type="GO" id="GO:0005506">
    <property type="term" value="F:iron ion binding"/>
    <property type="evidence" value="ECO:0007669"/>
    <property type="project" value="InterPro"/>
</dbReference>
<dbReference type="AlphaFoldDB" id="A0A8I3A5T3"/>
<dbReference type="PANTHER" id="PTHR46300">
    <property type="entry name" value="P450, PUTATIVE (EUROFUNG)-RELATED-RELATED"/>
    <property type="match status" value="1"/>
</dbReference>
<dbReference type="EMBL" id="JAGFBS010000044">
    <property type="protein sequence ID" value="KAG6370805.1"/>
    <property type="molecule type" value="Genomic_DNA"/>
</dbReference>
<gene>
    <name evidence="15" type="ORF">JVT61DRAFT_11013</name>
</gene>
<name>A0A8I3A5T3_9AGAM</name>
<evidence type="ECO:0000256" key="2">
    <source>
        <dbReference type="ARBA" id="ARBA00004167"/>
    </source>
</evidence>
<protein>
    <submittedName>
        <fullName evidence="15">Cytochrome P450</fullName>
    </submittedName>
</protein>
<keyword evidence="11 14" id="KW-0503">Monooxygenase</keyword>
<reference evidence="15" key="1">
    <citation type="submission" date="2021-03" db="EMBL/GenBank/DDBJ databases">
        <title>Evolutionary innovations through gain and loss of genes in the ectomycorrhizal Boletales.</title>
        <authorList>
            <person name="Wu G."/>
            <person name="Miyauchi S."/>
            <person name="Morin E."/>
            <person name="Yang Z.-L."/>
            <person name="Xu J."/>
            <person name="Martin F.M."/>
        </authorList>
    </citation>
    <scope>NUCLEOTIDE SEQUENCE</scope>
    <source>
        <strain evidence="15">BR01</strain>
    </source>
</reference>
<comment type="caution">
    <text evidence="15">The sequence shown here is derived from an EMBL/GenBank/DDBJ whole genome shotgun (WGS) entry which is preliminary data.</text>
</comment>
<comment type="subcellular location">
    <subcellularLocation>
        <location evidence="2">Membrane</location>
        <topology evidence="2">Single-pass membrane protein</topology>
    </subcellularLocation>
</comment>
<dbReference type="Pfam" id="PF00067">
    <property type="entry name" value="p450"/>
    <property type="match status" value="2"/>
</dbReference>
<keyword evidence="9 14" id="KW-0560">Oxidoreductase</keyword>
<evidence type="ECO:0000313" key="15">
    <source>
        <dbReference type="EMBL" id="KAG6370805.1"/>
    </source>
</evidence>
<evidence type="ECO:0000256" key="10">
    <source>
        <dbReference type="ARBA" id="ARBA00023004"/>
    </source>
</evidence>
<proteinExistence type="inferred from homology"/>
<comment type="similarity">
    <text evidence="4 14">Belongs to the cytochrome P450 family.</text>
</comment>
<dbReference type="OrthoDB" id="2789670at2759"/>
<evidence type="ECO:0000256" key="9">
    <source>
        <dbReference type="ARBA" id="ARBA00023002"/>
    </source>
</evidence>
<dbReference type="SUPFAM" id="SSF48264">
    <property type="entry name" value="Cytochrome P450"/>
    <property type="match status" value="1"/>
</dbReference>
<comment type="cofactor">
    <cofactor evidence="1 13">
        <name>heme</name>
        <dbReference type="ChEBI" id="CHEBI:30413"/>
    </cofactor>
</comment>
<dbReference type="Gene3D" id="1.10.630.10">
    <property type="entry name" value="Cytochrome P450"/>
    <property type="match status" value="2"/>
</dbReference>
<evidence type="ECO:0000256" key="12">
    <source>
        <dbReference type="ARBA" id="ARBA00023136"/>
    </source>
</evidence>
<dbReference type="GO" id="GO:0020037">
    <property type="term" value="F:heme binding"/>
    <property type="evidence" value="ECO:0007669"/>
    <property type="project" value="InterPro"/>
</dbReference>
<keyword evidence="8" id="KW-1133">Transmembrane helix</keyword>
<dbReference type="InterPro" id="IPR050364">
    <property type="entry name" value="Cytochrome_P450_fung"/>
</dbReference>
<dbReference type="Proteomes" id="UP000683000">
    <property type="component" value="Unassembled WGS sequence"/>
</dbReference>
<dbReference type="InterPro" id="IPR017972">
    <property type="entry name" value="Cyt_P450_CS"/>
</dbReference>
<keyword evidence="16" id="KW-1185">Reference proteome</keyword>
<evidence type="ECO:0000256" key="7">
    <source>
        <dbReference type="ARBA" id="ARBA00022723"/>
    </source>
</evidence>
<evidence type="ECO:0000313" key="16">
    <source>
        <dbReference type="Proteomes" id="UP000683000"/>
    </source>
</evidence>
<organism evidence="15 16">
    <name type="scientific">Boletus reticuloceps</name>
    <dbReference type="NCBI Taxonomy" id="495285"/>
    <lineage>
        <taxon>Eukaryota</taxon>
        <taxon>Fungi</taxon>
        <taxon>Dikarya</taxon>
        <taxon>Basidiomycota</taxon>
        <taxon>Agaricomycotina</taxon>
        <taxon>Agaricomycetes</taxon>
        <taxon>Agaricomycetidae</taxon>
        <taxon>Boletales</taxon>
        <taxon>Boletineae</taxon>
        <taxon>Boletaceae</taxon>
        <taxon>Boletoideae</taxon>
        <taxon>Boletus</taxon>
    </lineage>
</organism>
<feature type="binding site" description="axial binding residue" evidence="13">
    <location>
        <position position="302"/>
    </location>
    <ligand>
        <name>heme</name>
        <dbReference type="ChEBI" id="CHEBI:30413"/>
    </ligand>
    <ligandPart>
        <name>Fe</name>
        <dbReference type="ChEBI" id="CHEBI:18248"/>
    </ligandPart>
</feature>
<keyword evidence="6" id="KW-0812">Transmembrane</keyword>
<dbReference type="PROSITE" id="PS00086">
    <property type="entry name" value="CYTOCHROME_P450"/>
    <property type="match status" value="1"/>
</dbReference>
<keyword evidence="7 13" id="KW-0479">Metal-binding</keyword>
<dbReference type="InterPro" id="IPR002401">
    <property type="entry name" value="Cyt_P450_E_grp-I"/>
</dbReference>
<evidence type="ECO:0000256" key="5">
    <source>
        <dbReference type="ARBA" id="ARBA00022617"/>
    </source>
</evidence>
<evidence type="ECO:0000256" key="11">
    <source>
        <dbReference type="ARBA" id="ARBA00023033"/>
    </source>
</evidence>
<dbReference type="GO" id="GO:0016020">
    <property type="term" value="C:membrane"/>
    <property type="evidence" value="ECO:0007669"/>
    <property type="project" value="UniProtKB-SubCell"/>
</dbReference>
<dbReference type="InterPro" id="IPR001128">
    <property type="entry name" value="Cyt_P450"/>
</dbReference>
<dbReference type="GO" id="GO:0004497">
    <property type="term" value="F:monooxygenase activity"/>
    <property type="evidence" value="ECO:0007669"/>
    <property type="project" value="UniProtKB-KW"/>
</dbReference>
<sequence>MIRVLKQDIIVINSEKIAKDFLDHRSNIYSDRPYLATRDPYGWSFNLAWAQYGDKWCSQRRIFHQTFRAETALVFRPVQLRKAHQLVLDILSAPHDFSKHIQKFSAAVIMSIVYDYDIAPEHDHLVELFERGNTLALESLTPEASSIIDAFPFGKCLPEWFPGAVLRRKADLSKHCAMQMIEEPFEYATKREAMGSSTSAMVLDLLRATKDVDDPSQLQLSKDTCATAFVGLPHATTDDDNYEGFFIPKGSTLVANIWAIYHNGYAYPEPDVFKPERFFVGGKLRGDKSTESLAFGFGRRACPGRYNADNSVWIAIVLILCALKIAKARGEQGEELDFEPTFSYGVTTSPDPFPCSITLRLNVDIHKLSTADSFE</sequence>
<keyword evidence="10 13" id="KW-0408">Iron</keyword>
<dbReference type="PRINTS" id="PR00463">
    <property type="entry name" value="EP450I"/>
</dbReference>